<dbReference type="PANTHER" id="PTHR12125">
    <property type="entry name" value="F-BOX ONLY PROTEIN 6-LIKE PROTEIN"/>
    <property type="match status" value="1"/>
</dbReference>
<dbReference type="InterPro" id="IPR008979">
    <property type="entry name" value="Galactose-bd-like_sf"/>
</dbReference>
<dbReference type="Ensembl" id="ENSFCTT00005078732.1">
    <property type="protein sequence ID" value="ENSFCTP00005054987.1"/>
    <property type="gene ID" value="ENSFCTG00005027871.1"/>
</dbReference>
<evidence type="ECO:0000313" key="4">
    <source>
        <dbReference type="Ensembl" id="ENSFCTP00005054987.1"/>
    </source>
</evidence>
<dbReference type="InterPro" id="IPR001810">
    <property type="entry name" value="F-box_dom"/>
</dbReference>
<evidence type="ECO:0000259" key="2">
    <source>
        <dbReference type="PROSITE" id="PS50181"/>
    </source>
</evidence>
<evidence type="ECO:0000259" key="3">
    <source>
        <dbReference type="PROSITE" id="PS51114"/>
    </source>
</evidence>
<dbReference type="SUPFAM" id="SSF49785">
    <property type="entry name" value="Galactose-binding domain-like"/>
    <property type="match status" value="1"/>
</dbReference>
<name>A0ABI8A6V9_FELCA</name>
<reference evidence="4 5" key="1">
    <citation type="submission" date="2021-02" db="EMBL/GenBank/DDBJ databases">
        <title>Safari Cat Assemblies.</title>
        <authorList>
            <person name="Bredemeyer K.R."/>
            <person name="Murphy W.J."/>
        </authorList>
    </citation>
    <scope>NUCLEOTIDE SEQUENCE [LARGE SCALE GENOMIC DNA]</scope>
</reference>
<dbReference type="SMART" id="SM00256">
    <property type="entry name" value="FBOX"/>
    <property type="match status" value="1"/>
</dbReference>
<gene>
    <name evidence="4" type="primary">FBXO17</name>
</gene>
<dbReference type="GeneTree" id="ENSGT00940000162455"/>
<feature type="compositionally biased region" description="Basic and acidic residues" evidence="1">
    <location>
        <begin position="10"/>
        <end position="26"/>
    </location>
</feature>
<dbReference type="PROSITE" id="PS51114">
    <property type="entry name" value="FBA"/>
    <property type="match status" value="1"/>
</dbReference>
<accession>A0ABI8A6V9</accession>
<reference evidence="4" key="2">
    <citation type="submission" date="2025-08" db="UniProtKB">
        <authorList>
            <consortium name="Ensembl"/>
        </authorList>
    </citation>
    <scope>IDENTIFICATION</scope>
    <source>
        <strain evidence="4">breed Abyssinian</strain>
    </source>
</reference>
<evidence type="ECO:0000256" key="1">
    <source>
        <dbReference type="SAM" id="MobiDB-lite"/>
    </source>
</evidence>
<dbReference type="Pfam" id="PF12937">
    <property type="entry name" value="F-box-like"/>
    <property type="match status" value="1"/>
</dbReference>
<sequence length="463" mass="50451">MAEAAVGKEAGTRRQQDLGGRKQLEPFPRRRLLGRWTSLGGGGWGGGGGTGTWYQIAGRLAAGTRVVWGGGWTGSVSSPRGGPPGPRARGLRVLPAPPGGSWALPRRLQPPGSRPCLAPARRSRPPADPGAAGPRRGPTAQTAGPGAPWAGPIPGSPPDCLPEQGGERDLSPPPPPSGPPGFRRPEMGARPSRRRLPADQPIALDALPPELLVQVLSHVPPRALVTRCRAVCRAWRDVVDGPTVWLLQLARDRSAEGRALYAVAQRCPPNNEDEEFPLCALARYCLRAPLGRNLIFNSCGEQGFRGWEVEHGGNGWAVEKNLTLVPGAPSQTCFVTSFQWCFKRQLVDLVMEGVWQELLDSAQIEICVADWWGARENCGCIYRLRVRLLDVYEHEVVKFSASPNPVLQWTERGCRQVSHVFTNFGKGIRYVSFEQYGRDTRSWVGHYGALVTHSSVRVRVRLS</sequence>
<reference evidence="4" key="3">
    <citation type="submission" date="2025-09" db="UniProtKB">
        <authorList>
            <consortium name="Ensembl"/>
        </authorList>
    </citation>
    <scope>IDENTIFICATION</scope>
    <source>
        <strain evidence="4">breed Abyssinian</strain>
    </source>
</reference>
<dbReference type="SUPFAM" id="SSF81383">
    <property type="entry name" value="F-box domain"/>
    <property type="match status" value="1"/>
</dbReference>
<proteinExistence type="predicted"/>
<dbReference type="Proteomes" id="UP000823872">
    <property type="component" value="Chromosome E2"/>
</dbReference>
<evidence type="ECO:0000313" key="5">
    <source>
        <dbReference type="Proteomes" id="UP000823872"/>
    </source>
</evidence>
<dbReference type="PROSITE" id="PS50181">
    <property type="entry name" value="FBOX"/>
    <property type="match status" value="1"/>
</dbReference>
<dbReference type="Gene3D" id="1.20.1280.50">
    <property type="match status" value="1"/>
</dbReference>
<organism evidence="4 5">
    <name type="scientific">Felis catus</name>
    <name type="common">Cat</name>
    <name type="synonym">Felis silvestris catus</name>
    <dbReference type="NCBI Taxonomy" id="9685"/>
    <lineage>
        <taxon>Eukaryota</taxon>
        <taxon>Metazoa</taxon>
        <taxon>Chordata</taxon>
        <taxon>Craniata</taxon>
        <taxon>Vertebrata</taxon>
        <taxon>Euteleostomi</taxon>
        <taxon>Mammalia</taxon>
        <taxon>Eutheria</taxon>
        <taxon>Laurasiatheria</taxon>
        <taxon>Carnivora</taxon>
        <taxon>Feliformia</taxon>
        <taxon>Felidae</taxon>
        <taxon>Felinae</taxon>
        <taxon>Felis</taxon>
    </lineage>
</organism>
<dbReference type="InterPro" id="IPR039752">
    <property type="entry name" value="F-box_only"/>
</dbReference>
<dbReference type="Gene3D" id="2.60.120.260">
    <property type="entry name" value="Galactose-binding domain-like"/>
    <property type="match status" value="1"/>
</dbReference>
<protein>
    <submittedName>
        <fullName evidence="4">F-box protein 17</fullName>
    </submittedName>
</protein>
<feature type="region of interest" description="Disordered" evidence="1">
    <location>
        <begin position="73"/>
        <end position="194"/>
    </location>
</feature>
<dbReference type="InterPro" id="IPR036047">
    <property type="entry name" value="F-box-like_dom_sf"/>
</dbReference>
<dbReference type="InterPro" id="IPR007397">
    <property type="entry name" value="F-box-assoc_dom"/>
</dbReference>
<dbReference type="Pfam" id="PF04300">
    <property type="entry name" value="FBA"/>
    <property type="match status" value="1"/>
</dbReference>
<dbReference type="PANTHER" id="PTHR12125:SF7">
    <property type="entry name" value="F-BOX ONLY PROTEIN 17"/>
    <property type="match status" value="1"/>
</dbReference>
<feature type="domain" description="FBA" evidence="3">
    <location>
        <begin position="284"/>
        <end position="460"/>
    </location>
</feature>
<feature type="region of interest" description="Disordered" evidence="1">
    <location>
        <begin position="1"/>
        <end position="26"/>
    </location>
</feature>
<keyword evidence="5" id="KW-1185">Reference proteome</keyword>
<feature type="compositionally biased region" description="Low complexity" evidence="1">
    <location>
        <begin position="129"/>
        <end position="153"/>
    </location>
</feature>
<dbReference type="SMART" id="SM01198">
    <property type="entry name" value="FBA"/>
    <property type="match status" value="1"/>
</dbReference>
<feature type="domain" description="F-box" evidence="2">
    <location>
        <begin position="201"/>
        <end position="248"/>
    </location>
</feature>